<sequence>MQGYECRAGAGGWGVGGGAVCRKGLRARDWGVGGGSGQGVGVQMGCGVWAPARPRLPGAASGWQRLAPRPWGRGRAEGPARCPRLWVPHPKLPLAGNREPRPMGASGVEPTYEGSALSPLPLPSPRATGTWCRPVPGAVRGTRCHGEFWQYNSFQYWRAPLPAIDLSVILDLDGENMTDARTTSRIEIIETEMET</sequence>
<evidence type="ECO:0000313" key="2">
    <source>
        <dbReference type="Ensembl" id="ENSTMTP00000028818.1"/>
    </source>
</evidence>
<dbReference type="InParanoid" id="A0A674K790"/>
<name>A0A674K790_9SAUR</name>
<dbReference type="Ensembl" id="ENSTMTT00000029866.1">
    <property type="protein sequence ID" value="ENSTMTP00000028818.1"/>
    <property type="gene ID" value="ENSTMTG00000020895.1"/>
</dbReference>
<protein>
    <submittedName>
        <fullName evidence="2">Uncharacterized protein</fullName>
    </submittedName>
</protein>
<keyword evidence="3" id="KW-1185">Reference proteome</keyword>
<dbReference type="GeneTree" id="ENSGT00960000189515"/>
<organism evidence="2 3">
    <name type="scientific">Terrapene triunguis</name>
    <name type="common">Three-toed box turtle</name>
    <dbReference type="NCBI Taxonomy" id="2587831"/>
    <lineage>
        <taxon>Eukaryota</taxon>
        <taxon>Metazoa</taxon>
        <taxon>Chordata</taxon>
        <taxon>Craniata</taxon>
        <taxon>Vertebrata</taxon>
        <taxon>Euteleostomi</taxon>
        <taxon>Archelosauria</taxon>
        <taxon>Testudinata</taxon>
        <taxon>Testudines</taxon>
        <taxon>Cryptodira</taxon>
        <taxon>Durocryptodira</taxon>
        <taxon>Testudinoidea</taxon>
        <taxon>Emydidae</taxon>
        <taxon>Terrapene</taxon>
    </lineage>
</organism>
<evidence type="ECO:0000256" key="1">
    <source>
        <dbReference type="SAM" id="MobiDB-lite"/>
    </source>
</evidence>
<reference evidence="2" key="1">
    <citation type="submission" date="2025-08" db="UniProtKB">
        <authorList>
            <consortium name="Ensembl"/>
        </authorList>
    </citation>
    <scope>IDENTIFICATION</scope>
</reference>
<dbReference type="PANTHER" id="PTHR16003">
    <property type="entry name" value="C9ORF40 ISOFORM 1"/>
    <property type="match status" value="1"/>
</dbReference>
<evidence type="ECO:0000313" key="3">
    <source>
        <dbReference type="Proteomes" id="UP000472274"/>
    </source>
</evidence>
<dbReference type="AlphaFoldDB" id="A0A674K790"/>
<dbReference type="PANTHER" id="PTHR16003:SF3">
    <property type="entry name" value="CHROMOSOME 9 C9ORF40 HOMOLOG"/>
    <property type="match status" value="1"/>
</dbReference>
<accession>A0A674K790</accession>
<dbReference type="Proteomes" id="UP000472274">
    <property type="component" value="Unplaced"/>
</dbReference>
<dbReference type="InterPro" id="IPR042349">
    <property type="entry name" value="C9orf40-like"/>
</dbReference>
<proteinExistence type="predicted"/>
<feature type="region of interest" description="Disordered" evidence="1">
    <location>
        <begin position="93"/>
        <end position="120"/>
    </location>
</feature>
<reference evidence="2" key="2">
    <citation type="submission" date="2025-09" db="UniProtKB">
        <authorList>
            <consortium name="Ensembl"/>
        </authorList>
    </citation>
    <scope>IDENTIFICATION</scope>
</reference>